<reference evidence="1" key="1">
    <citation type="submission" date="2024-06" db="EMBL/GenBank/DDBJ databases">
        <title>Genomic Encyclopedia of Type Strains, Phase IV (KMG-IV): sequencing the most valuable type-strain genomes for metagenomic binning, comparative biology and taxonomic classification.</title>
        <authorList>
            <person name="Goeker M."/>
        </authorList>
    </citation>
    <scope>NUCLEOTIDE SEQUENCE</scope>
    <source>
        <strain evidence="1">SJCon</strain>
    </source>
</reference>
<sequence length="71" mass="7789">MQTIEDLPIVVTATNRASMESQLEEAVAAAQAKALREGRRGILVTQHDGSSFTVDLSHDVPFGLTREHQAW</sequence>
<dbReference type="EMBL" id="JBEPNJ010000024">
    <property type="protein sequence ID" value="MET3774241.1"/>
    <property type="molecule type" value="Genomic_DNA"/>
</dbReference>
<gene>
    <name evidence="1" type="ORF">ABIC98_003914</name>
</gene>
<keyword evidence="2" id="KW-1185">Reference proteome</keyword>
<dbReference type="Proteomes" id="UP001549207">
    <property type="component" value="Unassembled WGS sequence"/>
</dbReference>
<name>A0ACC6TKK3_9MICC</name>
<evidence type="ECO:0000313" key="2">
    <source>
        <dbReference type="Proteomes" id="UP001549207"/>
    </source>
</evidence>
<evidence type="ECO:0000313" key="1">
    <source>
        <dbReference type="EMBL" id="MET3774241.1"/>
    </source>
</evidence>
<protein>
    <submittedName>
        <fullName evidence="1">Uncharacterized protein</fullName>
    </submittedName>
</protein>
<proteinExistence type="predicted"/>
<comment type="caution">
    <text evidence="1">The sequence shown here is derived from an EMBL/GenBank/DDBJ whole genome shotgun (WGS) entry which is preliminary data.</text>
</comment>
<organism evidence="1 2">
    <name type="scientific">Arthrobacter nitrophenolicus</name>
    <dbReference type="NCBI Taxonomy" id="683150"/>
    <lineage>
        <taxon>Bacteria</taxon>
        <taxon>Bacillati</taxon>
        <taxon>Actinomycetota</taxon>
        <taxon>Actinomycetes</taxon>
        <taxon>Micrococcales</taxon>
        <taxon>Micrococcaceae</taxon>
        <taxon>Arthrobacter</taxon>
    </lineage>
</organism>
<accession>A0ACC6TKK3</accession>